<comment type="caution">
    <text evidence="1">The sequence shown here is derived from an EMBL/GenBank/DDBJ whole genome shotgun (WGS) entry which is preliminary data.</text>
</comment>
<name>A0A936ZIC4_9HYPH</name>
<reference evidence="1" key="1">
    <citation type="submission" date="2021-01" db="EMBL/GenBank/DDBJ databases">
        <title>Microvirga sp.</title>
        <authorList>
            <person name="Kim M.K."/>
        </authorList>
    </citation>
    <scope>NUCLEOTIDE SEQUENCE</scope>
    <source>
        <strain evidence="1">5420S-16</strain>
    </source>
</reference>
<gene>
    <name evidence="1" type="ORF">JKG68_27225</name>
</gene>
<accession>A0A936ZIC4</accession>
<dbReference type="AlphaFoldDB" id="A0A936ZIC4"/>
<organism evidence="1 2">
    <name type="scientific">Microvirga aerilata</name>
    <dbReference type="NCBI Taxonomy" id="670292"/>
    <lineage>
        <taxon>Bacteria</taxon>
        <taxon>Pseudomonadati</taxon>
        <taxon>Pseudomonadota</taxon>
        <taxon>Alphaproteobacteria</taxon>
        <taxon>Hyphomicrobiales</taxon>
        <taxon>Methylobacteriaceae</taxon>
        <taxon>Microvirga</taxon>
    </lineage>
</organism>
<dbReference type="EMBL" id="JAEQMY010000095">
    <property type="protein sequence ID" value="MBL0407614.1"/>
    <property type="molecule type" value="Genomic_DNA"/>
</dbReference>
<evidence type="ECO:0000313" key="1">
    <source>
        <dbReference type="EMBL" id="MBL0407614.1"/>
    </source>
</evidence>
<dbReference type="Proteomes" id="UP000605848">
    <property type="component" value="Unassembled WGS sequence"/>
</dbReference>
<protein>
    <submittedName>
        <fullName evidence="1">Uncharacterized protein</fullName>
    </submittedName>
</protein>
<proteinExistence type="predicted"/>
<dbReference type="RefSeq" id="WP_202065023.1">
    <property type="nucleotide sequence ID" value="NZ_JAEQMY010000095.1"/>
</dbReference>
<evidence type="ECO:0000313" key="2">
    <source>
        <dbReference type="Proteomes" id="UP000605848"/>
    </source>
</evidence>
<sequence>MSITDPDLVSELSLLLDKRILDASRQGKRPTYAVIPKSLFEKIVLWMVTSGNLDDQPTYGSPAGPMRLRYYVDQPELTSIGFGKAV</sequence>
<keyword evidence="2" id="KW-1185">Reference proteome</keyword>